<dbReference type="RefSeq" id="XP_060375687.1">
    <property type="nucleotide sequence ID" value="XM_060529774.1"/>
</dbReference>
<comment type="caution">
    <text evidence="5">The sequence shown here is derived from an EMBL/GenBank/DDBJ whole genome shotgun (WGS) entry which is preliminary data.</text>
</comment>
<proteinExistence type="predicted"/>
<dbReference type="PROSITE" id="PS50088">
    <property type="entry name" value="ANK_REPEAT"/>
    <property type="match status" value="1"/>
</dbReference>
<feature type="repeat" description="ANK" evidence="3">
    <location>
        <begin position="101"/>
        <end position="133"/>
    </location>
</feature>
<dbReference type="InterPro" id="IPR002110">
    <property type="entry name" value="Ankyrin_rpt"/>
</dbReference>
<name>A0ABQ9QRE9_9PEZI</name>
<feature type="compositionally biased region" description="Basic and acidic residues" evidence="4">
    <location>
        <begin position="199"/>
        <end position="209"/>
    </location>
</feature>
<sequence length="209" mass="22682">EAGDHLAYPIHSSIALRREEPLSLSALLSARFIRRLLRNSSFSKHPSEENMSALTSATAFSPSLEAVRLAASMYNAAREGNKAVIEEGILDGLPPNLTNEKGDTLLMLAAYYGHADVVKLLIQHGADPNRLNDKRQSPIAGAVFKGLDAVLLEGGADPEYGKPSAIQCLTMFNQEGKWKDKFENAPGRGKAKAVPQDQAEERAPEKFKA</sequence>
<organism evidence="5 6">
    <name type="scientific">Colletotrichum tamarilloi</name>
    <dbReference type="NCBI Taxonomy" id="1209934"/>
    <lineage>
        <taxon>Eukaryota</taxon>
        <taxon>Fungi</taxon>
        <taxon>Dikarya</taxon>
        <taxon>Ascomycota</taxon>
        <taxon>Pezizomycotina</taxon>
        <taxon>Sordariomycetes</taxon>
        <taxon>Hypocreomycetidae</taxon>
        <taxon>Glomerellales</taxon>
        <taxon>Glomerellaceae</taxon>
        <taxon>Colletotrichum</taxon>
        <taxon>Colletotrichum acutatum species complex</taxon>
    </lineage>
</organism>
<feature type="non-terminal residue" evidence="5">
    <location>
        <position position="1"/>
    </location>
</feature>
<keyword evidence="2 3" id="KW-0040">ANK repeat</keyword>
<keyword evidence="1" id="KW-0677">Repeat</keyword>
<dbReference type="SUPFAM" id="SSF48403">
    <property type="entry name" value="Ankyrin repeat"/>
    <property type="match status" value="1"/>
</dbReference>
<keyword evidence="6" id="KW-1185">Reference proteome</keyword>
<dbReference type="PANTHER" id="PTHR24171:SF9">
    <property type="entry name" value="ANKYRIN REPEAT DOMAIN-CONTAINING PROTEIN 39"/>
    <property type="match status" value="1"/>
</dbReference>
<gene>
    <name evidence="5" type="ORF">CTAM01_13772</name>
</gene>
<evidence type="ECO:0000256" key="4">
    <source>
        <dbReference type="SAM" id="MobiDB-lite"/>
    </source>
</evidence>
<evidence type="ECO:0008006" key="7">
    <source>
        <dbReference type="Google" id="ProtNLM"/>
    </source>
</evidence>
<reference evidence="5 6" key="1">
    <citation type="submission" date="2016-10" db="EMBL/GenBank/DDBJ databases">
        <title>The genome sequence of Colletotrichum fioriniae PJ7.</title>
        <authorList>
            <person name="Baroncelli R."/>
        </authorList>
    </citation>
    <scope>NUCLEOTIDE SEQUENCE [LARGE SCALE GENOMIC DNA]</scope>
    <source>
        <strain evidence="5 6">Tom-12</strain>
    </source>
</reference>
<protein>
    <recommendedName>
        <fullName evidence="7">Ankyrin repeat protein</fullName>
    </recommendedName>
</protein>
<feature type="region of interest" description="Disordered" evidence="4">
    <location>
        <begin position="179"/>
        <end position="209"/>
    </location>
</feature>
<dbReference type="PANTHER" id="PTHR24171">
    <property type="entry name" value="ANKYRIN REPEAT DOMAIN-CONTAINING PROTEIN 39-RELATED"/>
    <property type="match status" value="1"/>
</dbReference>
<accession>A0ABQ9QRE9</accession>
<dbReference type="PROSITE" id="PS50297">
    <property type="entry name" value="ANK_REP_REGION"/>
    <property type="match status" value="1"/>
</dbReference>
<dbReference type="Pfam" id="PF12796">
    <property type="entry name" value="Ank_2"/>
    <property type="match status" value="1"/>
</dbReference>
<evidence type="ECO:0000256" key="1">
    <source>
        <dbReference type="ARBA" id="ARBA00022737"/>
    </source>
</evidence>
<evidence type="ECO:0000256" key="3">
    <source>
        <dbReference type="PROSITE-ProRule" id="PRU00023"/>
    </source>
</evidence>
<evidence type="ECO:0000313" key="5">
    <source>
        <dbReference type="EMBL" id="KAK1482058.1"/>
    </source>
</evidence>
<dbReference type="InterPro" id="IPR036770">
    <property type="entry name" value="Ankyrin_rpt-contain_sf"/>
</dbReference>
<dbReference type="Proteomes" id="UP001227543">
    <property type="component" value="Unassembled WGS sequence"/>
</dbReference>
<dbReference type="SMART" id="SM00248">
    <property type="entry name" value="ANK"/>
    <property type="match status" value="1"/>
</dbReference>
<dbReference type="Gene3D" id="1.25.40.20">
    <property type="entry name" value="Ankyrin repeat-containing domain"/>
    <property type="match status" value="1"/>
</dbReference>
<evidence type="ECO:0000256" key="2">
    <source>
        <dbReference type="ARBA" id="ARBA00023043"/>
    </source>
</evidence>
<dbReference type="EMBL" id="MLFU01000104">
    <property type="protein sequence ID" value="KAK1482058.1"/>
    <property type="molecule type" value="Genomic_DNA"/>
</dbReference>
<dbReference type="GeneID" id="85414012"/>
<evidence type="ECO:0000313" key="6">
    <source>
        <dbReference type="Proteomes" id="UP001227543"/>
    </source>
</evidence>